<protein>
    <submittedName>
        <fullName evidence="1">Uncharacterized protein</fullName>
    </submittedName>
</protein>
<accession>A0A5J4WZ88</accession>
<organism evidence="1 2">
    <name type="scientific">Streblomastix strix</name>
    <dbReference type="NCBI Taxonomy" id="222440"/>
    <lineage>
        <taxon>Eukaryota</taxon>
        <taxon>Metamonada</taxon>
        <taxon>Preaxostyla</taxon>
        <taxon>Oxymonadida</taxon>
        <taxon>Streblomastigidae</taxon>
        <taxon>Streblomastix</taxon>
    </lineage>
</organism>
<dbReference type="AlphaFoldDB" id="A0A5J4WZ88"/>
<evidence type="ECO:0000313" key="1">
    <source>
        <dbReference type="EMBL" id="KAA6400304.1"/>
    </source>
</evidence>
<dbReference type="Proteomes" id="UP000324800">
    <property type="component" value="Unassembled WGS sequence"/>
</dbReference>
<comment type="caution">
    <text evidence="1">The sequence shown here is derived from an EMBL/GenBank/DDBJ whole genome shotgun (WGS) entry which is preliminary data.</text>
</comment>
<sequence length="106" mass="12544">MEMQIKVKVNDMTINDIKLEASKKNGKVKRMQKQKEQLIEIKNVRQIINEMMEIEISNESTNVKKKMKKTEELKMETVLKMMMIIEVIKISNITIMQMKGKEQDLD</sequence>
<proteinExistence type="predicted"/>
<dbReference type="EMBL" id="SNRW01000585">
    <property type="protein sequence ID" value="KAA6400304.1"/>
    <property type="molecule type" value="Genomic_DNA"/>
</dbReference>
<reference evidence="1 2" key="1">
    <citation type="submission" date="2019-03" db="EMBL/GenBank/DDBJ databases">
        <title>Single cell metagenomics reveals metabolic interactions within the superorganism composed of flagellate Streblomastix strix and complex community of Bacteroidetes bacteria on its surface.</title>
        <authorList>
            <person name="Treitli S.C."/>
            <person name="Kolisko M."/>
            <person name="Husnik F."/>
            <person name="Keeling P."/>
            <person name="Hampl V."/>
        </authorList>
    </citation>
    <scope>NUCLEOTIDE SEQUENCE [LARGE SCALE GENOMIC DNA]</scope>
    <source>
        <strain evidence="1">ST1C</strain>
    </source>
</reference>
<evidence type="ECO:0000313" key="2">
    <source>
        <dbReference type="Proteomes" id="UP000324800"/>
    </source>
</evidence>
<name>A0A5J4WZ88_9EUKA</name>
<gene>
    <name evidence="1" type="ORF">EZS28_004175</name>
</gene>